<keyword evidence="7" id="KW-0862">Zinc</keyword>
<evidence type="ECO:0000256" key="7">
    <source>
        <dbReference type="ARBA" id="ARBA00022833"/>
    </source>
</evidence>
<sequence>MPSERASSLEVEISDSCSGHPHEAQEQDQTRNSEHAPNLESGTTRANSGFEFGKEKPQWLPLPMAPRETHLDLSLRPISGVLEAFEDLSLKAIDLGLREVLQQLSGRTIKIATMCSGTETPIVALDLLRDCLKHLGHELNYEHVFSAEIVPWKQNWILRNFQPKMLFRDITEMNRSSAMTAFGELAHIPPAGSVHILVAGFACVDFSMLNNKRKRLVVNLEELPPERLLEMLGGESSVTLTAILRYARQCRPPILILENILGASWNQIVKLFEQIDYSAGVVRLDTKYFYLPQTRQRGYLICISNKPAEGIGGMRKPIAEAAVQNWAGIVRNLMRTASSPVDDFLFHDDHPDLVQSLQKIALESGTQWETDFAKDWSVCWGRYQRFRESRRLGGATPYTYWTSGKVKPPEHANAVWIQKQPNRVKDTFDCLYLLSAQNSKRNYDASFKSRFPDASQNVDRSLDMAKPGIVGCITPNNVIFHMGKGRPPVGLELLRLQGMNSDHLLVGREAQRQLRDLAGNAMSTTVVGSAIIAALIAAFGAVDPRTWGKRQELPKRPWIGDEFSVDSYSELFATHSLSFGPLETLLSKIHFCQLATLSVRHCFCEGLWNQSLAPTSRCCECEHTACSECGGNPVHTYVQMRDKTRYSARIFINTAFRILPTRLRLRNFEHLQLLVLNTINGMIIKEKLAVLTSRFETALENETKERLTRERKEKRVKKATSDQDVSSRGKKQFGQSGSNHILLASGNTEQYLASTNATSDIHPEIVLQLHPGVNEKSSDDLEQPEPLQRDADNVLKSFAEGNLGDRVGPQNSAIANSIISIPFEDENLVMSVPERSHTWTIVYKSRNLKLKLVLKDNRAEWLLYVKPPKNLAAGSKIRSILAQPVASMTPNICQDNSSIWNGKWRAHIYDTREYTTRIQAQGKLIPSWKAQLGLKRHLSDKVYNQLSIFPISNGRDSVDNAILEHIGGPYQLLPRCGTATRSLHRQITAVDSAPEPLYLFLNSMPNQRSDLDEFIIAKDHERVANGENHRYVARITNLVDDKTDIPSAEDIGTSGIPAALVNGLSQDDQHLVWQYLTIADKTIRQFKPDLSMLVSKSSPSCRHWRPSRKPFQLAKIVIDYRMETFSGSLETIKHTNDLCTMAIVPEALNGSSSIHHDDNSQTSSGNKTINCRTNESLLLKYSIPWYGRNPNGHTSREPCFITELNQSNMQLSIEWLTSRINLQSELRMWNPAATESRDFQCDVCSPPLPAYVHRQAPTGGLLPMEDPEAVLRYLDLWKRKPRPFTISMRRHDQGNECQDICITVNIRCLIHRLLAGLPILIHRDYVAQEVSWRICTNVTLDRYDANSLNSLRVHDCTRETPLHYAFGNSEFALRGDQARVFRWMKGRDTTNADPFREVVVEESVSTHFRWSIEAQSARTAVVRGGLCADHVGFGKTVVALAVIRDHINQARHEAEMRINSQPQTHIPVRATLILVPGALAFQWADEINRFWNECKWISVRSMDDLYKYSVHDIQDVDVVIASTDLLQRDRNPDYINRIAEIAGIADPAPFTSPRQYTEWVKSASSHVSSFVQDFENQDLSYAQCIRNLQDRSFENLLATRHYLEQSKRFTGRKFIAIQRARILRSRKTFRGTLTSRGQSRMLGEIMGFREQRSQMFSTPKVHYHPRKRRRLTGIHGVYNIDSGTSVSGDESADECTSNPTFNGSDAYEILPISTRKRSYDQYDDTGYQNFANSSPRVARKDLFGPVLSMFHFHRKILDEISYLNAYKESALKAIPSNITWLLSGTARLRDPMDVKRIASMVGVYIGPDDDSVGHYTTDSRKAVDIHRSEPEKIEASKTIHTAAWHKRRLITSQAFLDRFARTNLVELPVTSQIRVKEIVYVSRLPALHAILYHESRVLLLSQSFKDNLTFMGQGRHDRSMRLHFVLHNTTTLEEALTRASFHISRAEGYSLMQHRCHELLDLNYAQVLEARVNDVLRITRAVIRRVDEFVNWLTNDIDCSDLDKKDANFLLDVVKRAIWLIKTKLFRGLQDADALDQFHRIFARSRLFKINYGGMTAKEARRRLDKLGRLIDSMVSSVRALRFLKNAYRLQEMAWNEDDGYFVDDIGHTAPLSNARLNGLCGHLICQRCMHEIGNSACPVTGCGAGSGPELMIHAEDLGESCPQTTMSSNKIQTIINIVKALRRNAQALIFCQWHDINEILIHHLDRAGINAKYIREGEGSTADKVAGFKSLSYGHANWTKVLVLNPTSATAAGHNLQNVNAIIFLTPLSGSSIDDYRASYAQAIGRAARYGQRNIVAVYHLLLSRTIEINIHESRRNTRLFEKDGKLVEGSTEDLLPGARQLAVDGYTPQMPE</sequence>
<dbReference type="GO" id="GO:0006281">
    <property type="term" value="P:DNA repair"/>
    <property type="evidence" value="ECO:0007669"/>
    <property type="project" value="TreeGrafter"/>
</dbReference>
<evidence type="ECO:0000313" key="11">
    <source>
        <dbReference type="EMBL" id="CAF9914849.1"/>
    </source>
</evidence>
<keyword evidence="6" id="KW-0378">Hydrolase</keyword>
<dbReference type="GO" id="GO:0008094">
    <property type="term" value="F:ATP-dependent activity, acting on DNA"/>
    <property type="evidence" value="ECO:0007669"/>
    <property type="project" value="TreeGrafter"/>
</dbReference>
<evidence type="ECO:0000256" key="4">
    <source>
        <dbReference type="ARBA" id="ARBA00022741"/>
    </source>
</evidence>
<dbReference type="InterPro" id="IPR038718">
    <property type="entry name" value="SNF2-like_sf"/>
</dbReference>
<dbReference type="InterPro" id="IPR001525">
    <property type="entry name" value="C5_MeTfrase"/>
</dbReference>
<evidence type="ECO:0000256" key="1">
    <source>
        <dbReference type="ARBA" id="ARBA00022603"/>
    </source>
</evidence>
<dbReference type="SMART" id="SM00487">
    <property type="entry name" value="DEXDc"/>
    <property type="match status" value="1"/>
</dbReference>
<dbReference type="GO" id="GO:0008270">
    <property type="term" value="F:zinc ion binding"/>
    <property type="evidence" value="ECO:0007669"/>
    <property type="project" value="UniProtKB-KW"/>
</dbReference>
<feature type="region of interest" description="Disordered" evidence="9">
    <location>
        <begin position="702"/>
        <end position="738"/>
    </location>
</feature>
<keyword evidence="2" id="KW-0808">Transferase</keyword>
<dbReference type="SUPFAM" id="SSF53335">
    <property type="entry name" value="S-adenosyl-L-methionine-dependent methyltransferases"/>
    <property type="match status" value="1"/>
</dbReference>
<keyword evidence="8" id="KW-0067">ATP-binding</keyword>
<dbReference type="InterPro" id="IPR029063">
    <property type="entry name" value="SAM-dependent_MTases_sf"/>
</dbReference>
<dbReference type="InterPro" id="IPR027417">
    <property type="entry name" value="P-loop_NTPase"/>
</dbReference>
<evidence type="ECO:0000256" key="2">
    <source>
        <dbReference type="ARBA" id="ARBA00022679"/>
    </source>
</evidence>
<keyword evidence="4" id="KW-0547">Nucleotide-binding</keyword>
<dbReference type="Gene3D" id="3.40.50.10810">
    <property type="entry name" value="Tandem AAA-ATPase domain"/>
    <property type="match status" value="1"/>
</dbReference>
<dbReference type="PROSITE" id="PS51194">
    <property type="entry name" value="HELICASE_CTER"/>
    <property type="match status" value="1"/>
</dbReference>
<evidence type="ECO:0000256" key="9">
    <source>
        <dbReference type="SAM" id="MobiDB-lite"/>
    </source>
</evidence>
<organism evidence="11 12">
    <name type="scientific">Gomphillus americanus</name>
    <dbReference type="NCBI Taxonomy" id="1940652"/>
    <lineage>
        <taxon>Eukaryota</taxon>
        <taxon>Fungi</taxon>
        <taxon>Dikarya</taxon>
        <taxon>Ascomycota</taxon>
        <taxon>Pezizomycotina</taxon>
        <taxon>Lecanoromycetes</taxon>
        <taxon>OSLEUM clade</taxon>
        <taxon>Ostropomycetidae</taxon>
        <taxon>Ostropales</taxon>
        <taxon>Graphidaceae</taxon>
        <taxon>Gomphilloideae</taxon>
        <taxon>Gomphillus</taxon>
    </lineage>
</organism>
<dbReference type="GO" id="GO:0032259">
    <property type="term" value="P:methylation"/>
    <property type="evidence" value="ECO:0007669"/>
    <property type="project" value="UniProtKB-KW"/>
</dbReference>
<dbReference type="Pfam" id="PF00271">
    <property type="entry name" value="Helicase_C"/>
    <property type="match status" value="1"/>
</dbReference>
<evidence type="ECO:0000313" key="12">
    <source>
        <dbReference type="Proteomes" id="UP000664169"/>
    </source>
</evidence>
<protein>
    <recommendedName>
        <fullName evidence="10">Helicase C-terminal domain-containing protein</fullName>
    </recommendedName>
</protein>
<dbReference type="InterPro" id="IPR001650">
    <property type="entry name" value="Helicase_C-like"/>
</dbReference>
<dbReference type="InterPro" id="IPR014001">
    <property type="entry name" value="Helicase_ATP-bd"/>
</dbReference>
<dbReference type="Pfam" id="PF00145">
    <property type="entry name" value="DNA_methylase"/>
    <property type="match status" value="1"/>
</dbReference>
<keyword evidence="12" id="KW-1185">Reference proteome</keyword>
<dbReference type="Proteomes" id="UP000664169">
    <property type="component" value="Unassembled WGS sequence"/>
</dbReference>
<dbReference type="GO" id="GO:0005524">
    <property type="term" value="F:ATP binding"/>
    <property type="evidence" value="ECO:0007669"/>
    <property type="project" value="UniProtKB-KW"/>
</dbReference>
<keyword evidence="3" id="KW-0479">Metal-binding</keyword>
<dbReference type="InterPro" id="IPR050628">
    <property type="entry name" value="SNF2_RAD54_helicase_TF"/>
</dbReference>
<evidence type="ECO:0000256" key="8">
    <source>
        <dbReference type="ARBA" id="ARBA00022840"/>
    </source>
</evidence>
<dbReference type="OrthoDB" id="423221at2759"/>
<evidence type="ECO:0000259" key="10">
    <source>
        <dbReference type="PROSITE" id="PS51194"/>
    </source>
</evidence>
<dbReference type="Pfam" id="PF00176">
    <property type="entry name" value="SNF2-rel_dom"/>
    <property type="match status" value="1"/>
</dbReference>
<feature type="region of interest" description="Disordered" evidence="9">
    <location>
        <begin position="1"/>
        <end position="51"/>
    </location>
</feature>
<evidence type="ECO:0000256" key="3">
    <source>
        <dbReference type="ARBA" id="ARBA00022723"/>
    </source>
</evidence>
<dbReference type="InterPro" id="IPR000330">
    <property type="entry name" value="SNF2_N"/>
</dbReference>
<feature type="compositionally biased region" description="Basic and acidic residues" evidence="9">
    <location>
        <begin position="702"/>
        <end position="727"/>
    </location>
</feature>
<feature type="compositionally biased region" description="Basic and acidic residues" evidence="9">
    <location>
        <begin position="20"/>
        <end position="34"/>
    </location>
</feature>
<name>A0A8H3F0M5_9LECA</name>
<dbReference type="EMBL" id="CAJPDQ010000009">
    <property type="protein sequence ID" value="CAF9914849.1"/>
    <property type="molecule type" value="Genomic_DNA"/>
</dbReference>
<evidence type="ECO:0000256" key="5">
    <source>
        <dbReference type="ARBA" id="ARBA00022771"/>
    </source>
</evidence>
<dbReference type="PROSITE" id="PS00518">
    <property type="entry name" value="ZF_RING_1"/>
    <property type="match status" value="1"/>
</dbReference>
<dbReference type="Gene3D" id="3.40.50.300">
    <property type="entry name" value="P-loop containing nucleotide triphosphate hydrolases"/>
    <property type="match status" value="1"/>
</dbReference>
<dbReference type="GO" id="GO:0008168">
    <property type="term" value="F:methyltransferase activity"/>
    <property type="evidence" value="ECO:0007669"/>
    <property type="project" value="UniProtKB-KW"/>
</dbReference>
<proteinExistence type="predicted"/>
<gene>
    <name evidence="11" type="ORF">GOMPHAMPRED_008308</name>
</gene>
<dbReference type="SUPFAM" id="SSF52540">
    <property type="entry name" value="P-loop containing nucleoside triphosphate hydrolases"/>
    <property type="match status" value="2"/>
</dbReference>
<evidence type="ECO:0000256" key="6">
    <source>
        <dbReference type="ARBA" id="ARBA00022801"/>
    </source>
</evidence>
<dbReference type="Gene3D" id="3.40.50.150">
    <property type="entry name" value="Vaccinia Virus protein VP39"/>
    <property type="match status" value="1"/>
</dbReference>
<reference evidence="11" key="1">
    <citation type="submission" date="2021-03" db="EMBL/GenBank/DDBJ databases">
        <authorList>
            <person name="Tagirdzhanova G."/>
        </authorList>
    </citation>
    <scope>NUCLEOTIDE SEQUENCE</scope>
</reference>
<dbReference type="GO" id="GO:0005634">
    <property type="term" value="C:nucleus"/>
    <property type="evidence" value="ECO:0007669"/>
    <property type="project" value="TreeGrafter"/>
</dbReference>
<keyword evidence="1" id="KW-0489">Methyltransferase</keyword>
<dbReference type="PANTHER" id="PTHR45626">
    <property type="entry name" value="TRANSCRIPTION TERMINATION FACTOR 2-RELATED"/>
    <property type="match status" value="1"/>
</dbReference>
<dbReference type="GO" id="GO:0016787">
    <property type="term" value="F:hydrolase activity"/>
    <property type="evidence" value="ECO:0007669"/>
    <property type="project" value="UniProtKB-KW"/>
</dbReference>
<dbReference type="InterPro" id="IPR017907">
    <property type="entry name" value="Znf_RING_CS"/>
</dbReference>
<comment type="caution">
    <text evidence="11">The sequence shown here is derived from an EMBL/GenBank/DDBJ whole genome shotgun (WGS) entry which is preliminary data.</text>
</comment>
<dbReference type="PANTHER" id="PTHR45626:SF26">
    <property type="entry name" value="FAMILY HELICASE, PUTATIVE (AFU_ORTHOLOGUE AFUA_2G09120)-RELATED"/>
    <property type="match status" value="1"/>
</dbReference>
<accession>A0A8H3F0M5</accession>
<keyword evidence="5" id="KW-0863">Zinc-finger</keyword>
<feature type="domain" description="Helicase C-terminal" evidence="10">
    <location>
        <begin position="2174"/>
        <end position="2337"/>
    </location>
</feature>